<dbReference type="EMBL" id="AQGS01000576">
    <property type="protein sequence ID" value="EPS38146.1"/>
    <property type="molecule type" value="Genomic_DNA"/>
</dbReference>
<dbReference type="InterPro" id="IPR001810">
    <property type="entry name" value="F-box_dom"/>
</dbReference>
<gene>
    <name evidence="2" type="ORF">H072_8135</name>
</gene>
<feature type="domain" description="F-box" evidence="1">
    <location>
        <begin position="6"/>
        <end position="42"/>
    </location>
</feature>
<reference evidence="3" key="2">
    <citation type="submission" date="2013-04" db="EMBL/GenBank/DDBJ databases">
        <title>Genomic mechanisms accounting for the adaptation to parasitism in nematode-trapping fungi.</title>
        <authorList>
            <person name="Ahren D.G."/>
        </authorList>
    </citation>
    <scope>NUCLEOTIDE SEQUENCE [LARGE SCALE GENOMIC DNA]</scope>
    <source>
        <strain evidence="3">CBS 200.50</strain>
    </source>
</reference>
<evidence type="ECO:0000259" key="1">
    <source>
        <dbReference type="Pfam" id="PF12937"/>
    </source>
</evidence>
<dbReference type="OMA" id="NDSLETH"/>
<dbReference type="InterPro" id="IPR036047">
    <property type="entry name" value="F-box-like_dom_sf"/>
</dbReference>
<evidence type="ECO:0000313" key="2">
    <source>
        <dbReference type="EMBL" id="EPS38146.1"/>
    </source>
</evidence>
<dbReference type="HOGENOM" id="CLU_737644_0_0_1"/>
<reference evidence="2 3" key="1">
    <citation type="journal article" date="2013" name="PLoS Genet.">
        <title>Genomic mechanisms accounting for the adaptation to parasitism in nematode-trapping fungi.</title>
        <authorList>
            <person name="Meerupati T."/>
            <person name="Andersson K.M."/>
            <person name="Friman E."/>
            <person name="Kumar D."/>
            <person name="Tunlid A."/>
            <person name="Ahren D."/>
        </authorList>
    </citation>
    <scope>NUCLEOTIDE SEQUENCE [LARGE SCALE GENOMIC DNA]</scope>
    <source>
        <strain evidence="2 3">CBS 200.50</strain>
    </source>
</reference>
<organism evidence="2 3">
    <name type="scientific">Dactylellina haptotyla (strain CBS 200.50)</name>
    <name type="common">Nematode-trapping fungus</name>
    <name type="synonym">Monacrosporium haptotylum</name>
    <dbReference type="NCBI Taxonomy" id="1284197"/>
    <lineage>
        <taxon>Eukaryota</taxon>
        <taxon>Fungi</taxon>
        <taxon>Dikarya</taxon>
        <taxon>Ascomycota</taxon>
        <taxon>Pezizomycotina</taxon>
        <taxon>Orbiliomycetes</taxon>
        <taxon>Orbiliales</taxon>
        <taxon>Orbiliaceae</taxon>
        <taxon>Dactylellina</taxon>
    </lineage>
</organism>
<dbReference type="Proteomes" id="UP000015100">
    <property type="component" value="Unassembled WGS sequence"/>
</dbReference>
<comment type="caution">
    <text evidence="2">The sequence shown here is derived from an EMBL/GenBank/DDBJ whole genome shotgun (WGS) entry which is preliminary data.</text>
</comment>
<dbReference type="OrthoDB" id="5291024at2759"/>
<dbReference type="AlphaFoldDB" id="S8AAK9"/>
<dbReference type="SUPFAM" id="SSF81383">
    <property type="entry name" value="F-box domain"/>
    <property type="match status" value="1"/>
</dbReference>
<protein>
    <recommendedName>
        <fullName evidence="1">F-box domain-containing protein</fullName>
    </recommendedName>
</protein>
<accession>S8AAK9</accession>
<sequence>MVGSLPTLPLEILHEIFTQEILAGKDYINCTLVCRALYAVARGYIVPNDGKIVLRSNNFEKSVSLLRRLLSDVTDFAKKFTEVTIKWQYKRDKLNEEQRKRLDWSAKELESLEALYEKYAFNERWRKSINELIDPASLLVPIICLLDGLEVLDMGSVAASYEPRELYNDSLETHFEEWLIGLSRRGEKEDVADVQKLLEGYPPSLRGLKEFTRGEANDDGDGFDLDDVTSIWLIDGIERVSLSVCGGDFGCLKKYSDEGWECTVKEVEFWLFECAAENVAGFFEMCEGLKRVRVNLYCINHGTIEDEEELEEKFKIYPMSSALCDHHRETLDYAQVDAERDEWWYMRKKGKIRTGGKTGWIGDGFSSDEG</sequence>
<evidence type="ECO:0000313" key="3">
    <source>
        <dbReference type="Proteomes" id="UP000015100"/>
    </source>
</evidence>
<proteinExistence type="predicted"/>
<name>S8AAK9_DACHA</name>
<keyword evidence="3" id="KW-1185">Reference proteome</keyword>
<dbReference type="Pfam" id="PF12937">
    <property type="entry name" value="F-box-like"/>
    <property type="match status" value="1"/>
</dbReference>
<dbReference type="CDD" id="cd09917">
    <property type="entry name" value="F-box_SF"/>
    <property type="match status" value="1"/>
</dbReference>